<dbReference type="PANTHER" id="PTHR48079:SF6">
    <property type="entry name" value="NAD(P)-BINDING DOMAIN-CONTAINING PROTEIN-RELATED"/>
    <property type="match status" value="1"/>
</dbReference>
<dbReference type="InterPro" id="IPR001509">
    <property type="entry name" value="Epimerase_deHydtase"/>
</dbReference>
<sequence length="325" mass="35481">MTVIAITGIGGFIGLRMAERARELGWTVRGLDLSPVAAERARAVGAEVIVGSVNDSEAIHRTVNGADIVFHTAAVVEEDGPRELYERVNIEGTRTVATVSSKAGVRQFVQLSSVMVYGFDYPQDVSEDGPFDGAANIYNETKLRSERVAMEFDNPLGMRVIVIRPGDVYGSGSVPWILRPLDLIRRGLFMLPNGGRGVINQVHVDNLLDGVFLALEKNVGGEAFTISDGVATSCSEFFGHVAKMAGKRSIPTLPAPIVFALIAISVRLWRLFGSRFPASAAATRFLMRKNRYSIAKAQRVLGYQPRVRLEDGMRDIAADFQLQKK</sequence>
<feature type="domain" description="NAD-dependent epimerase/dehydratase" evidence="1">
    <location>
        <begin position="4"/>
        <end position="225"/>
    </location>
</feature>
<protein>
    <submittedName>
        <fullName evidence="2">Oxidoreductase</fullName>
    </submittedName>
</protein>
<dbReference type="Pfam" id="PF01370">
    <property type="entry name" value="Epimerase"/>
    <property type="match status" value="1"/>
</dbReference>
<evidence type="ECO:0000313" key="2">
    <source>
        <dbReference type="EMBL" id="PTU32481.1"/>
    </source>
</evidence>
<comment type="caution">
    <text evidence="2">The sequence shown here is derived from an EMBL/GenBank/DDBJ whole genome shotgun (WGS) entry which is preliminary data.</text>
</comment>
<dbReference type="EMBL" id="QANS01000002">
    <property type="protein sequence ID" value="PTU32481.1"/>
    <property type="molecule type" value="Genomic_DNA"/>
</dbReference>
<dbReference type="OrthoDB" id="9801056at2"/>
<gene>
    <name evidence="2" type="ORF">CJD38_07515</name>
</gene>
<dbReference type="GO" id="GO:0004029">
    <property type="term" value="F:aldehyde dehydrogenase (NAD+) activity"/>
    <property type="evidence" value="ECO:0007669"/>
    <property type="project" value="TreeGrafter"/>
</dbReference>
<dbReference type="InterPro" id="IPR036291">
    <property type="entry name" value="NAD(P)-bd_dom_sf"/>
</dbReference>
<dbReference type="PANTHER" id="PTHR48079">
    <property type="entry name" value="PROTEIN YEEZ"/>
    <property type="match status" value="1"/>
</dbReference>
<dbReference type="RefSeq" id="WP_107939679.1">
    <property type="nucleotide sequence ID" value="NZ_QANS01000002.1"/>
</dbReference>
<dbReference type="AlphaFoldDB" id="A0A2T5MIT1"/>
<dbReference type="Proteomes" id="UP000244248">
    <property type="component" value="Unassembled WGS sequence"/>
</dbReference>
<evidence type="ECO:0000259" key="1">
    <source>
        <dbReference type="Pfam" id="PF01370"/>
    </source>
</evidence>
<proteinExistence type="predicted"/>
<dbReference type="GO" id="GO:0005737">
    <property type="term" value="C:cytoplasm"/>
    <property type="evidence" value="ECO:0007669"/>
    <property type="project" value="TreeGrafter"/>
</dbReference>
<dbReference type="InterPro" id="IPR051783">
    <property type="entry name" value="NAD(P)-dependent_oxidoreduct"/>
</dbReference>
<organism evidence="2 3">
    <name type="scientific">Stenotrophobium rhamnosiphilum</name>
    <dbReference type="NCBI Taxonomy" id="2029166"/>
    <lineage>
        <taxon>Bacteria</taxon>
        <taxon>Pseudomonadati</taxon>
        <taxon>Pseudomonadota</taxon>
        <taxon>Gammaproteobacteria</taxon>
        <taxon>Nevskiales</taxon>
        <taxon>Nevskiaceae</taxon>
        <taxon>Stenotrophobium</taxon>
    </lineage>
</organism>
<dbReference type="SUPFAM" id="SSF51735">
    <property type="entry name" value="NAD(P)-binding Rossmann-fold domains"/>
    <property type="match status" value="1"/>
</dbReference>
<reference evidence="2 3" key="1">
    <citation type="submission" date="2018-04" db="EMBL/GenBank/DDBJ databases">
        <title>Novel species isolated from glacier.</title>
        <authorList>
            <person name="Liu Q."/>
            <person name="Xin Y.-H."/>
        </authorList>
    </citation>
    <scope>NUCLEOTIDE SEQUENCE [LARGE SCALE GENOMIC DNA]</scope>
    <source>
        <strain evidence="2 3">GT1R17</strain>
    </source>
</reference>
<keyword evidence="3" id="KW-1185">Reference proteome</keyword>
<name>A0A2T5MIT1_9GAMM</name>
<evidence type="ECO:0000313" key="3">
    <source>
        <dbReference type="Proteomes" id="UP000244248"/>
    </source>
</evidence>
<accession>A0A2T5MIT1</accession>
<dbReference type="Gene3D" id="3.40.50.720">
    <property type="entry name" value="NAD(P)-binding Rossmann-like Domain"/>
    <property type="match status" value="1"/>
</dbReference>